<dbReference type="Gene3D" id="1.10.3210.10">
    <property type="entry name" value="Hypothetical protein af1432"/>
    <property type="match status" value="1"/>
</dbReference>
<dbReference type="OrthoDB" id="68032at2"/>
<dbReference type="GO" id="GO:0016787">
    <property type="term" value="F:hydrolase activity"/>
    <property type="evidence" value="ECO:0007669"/>
    <property type="project" value="UniProtKB-KW"/>
</dbReference>
<feature type="domain" description="HD" evidence="1">
    <location>
        <begin position="46"/>
        <end position="157"/>
    </location>
</feature>
<evidence type="ECO:0000313" key="3">
    <source>
        <dbReference type="Proteomes" id="UP000264883"/>
    </source>
</evidence>
<dbReference type="Pfam" id="PF01966">
    <property type="entry name" value="HD"/>
    <property type="match status" value="1"/>
</dbReference>
<evidence type="ECO:0000313" key="2">
    <source>
        <dbReference type="EMBL" id="ASW41968.1"/>
    </source>
</evidence>
<keyword evidence="2" id="KW-0378">Hydrolase</keyword>
<reference evidence="2 3" key="1">
    <citation type="submission" date="2016-08" db="EMBL/GenBank/DDBJ databases">
        <title>Complete Genome Sequence Of The Indigo Reducing Clostridium isatidis DSM15098.</title>
        <authorList>
            <person name="Little G.T."/>
            <person name="Minton N.P."/>
        </authorList>
    </citation>
    <scope>NUCLEOTIDE SEQUENCE [LARGE SCALE GENOMIC DNA]</scope>
    <source>
        <strain evidence="2 3">DSM 15098</strain>
    </source>
</reference>
<organism evidence="2 3">
    <name type="scientific">Clostridium isatidis</name>
    <dbReference type="NCBI Taxonomy" id="182773"/>
    <lineage>
        <taxon>Bacteria</taxon>
        <taxon>Bacillati</taxon>
        <taxon>Bacillota</taxon>
        <taxon>Clostridia</taxon>
        <taxon>Eubacteriales</taxon>
        <taxon>Clostridiaceae</taxon>
        <taxon>Clostridium</taxon>
    </lineage>
</organism>
<dbReference type="EMBL" id="CP016786">
    <property type="protein sequence ID" value="ASW41968.1"/>
    <property type="molecule type" value="Genomic_DNA"/>
</dbReference>
<dbReference type="SUPFAM" id="SSF109604">
    <property type="entry name" value="HD-domain/PDEase-like"/>
    <property type="match status" value="1"/>
</dbReference>
<dbReference type="NCBIfam" id="TIGR00277">
    <property type="entry name" value="HDIG"/>
    <property type="match status" value="1"/>
</dbReference>
<dbReference type="InterPro" id="IPR006675">
    <property type="entry name" value="HDIG_dom"/>
</dbReference>
<dbReference type="InterPro" id="IPR006674">
    <property type="entry name" value="HD_domain"/>
</dbReference>
<protein>
    <submittedName>
        <fullName evidence="2">Hydrolase</fullName>
    </submittedName>
</protein>
<sequence length="167" mass="19820">MSLYRVKQFIWGITSLYKKVDFDFVKKYLSDDEIEKFKKLKKSEQHHCIRVCKDSLRYNNENLINANEYILGKAALLHDIGKSNCHLSLIEKSIIVILDKLSKGKLKKFHNIKQINIYYNHPKIGYDMLKNQGYTKDILEVVKYHHIKNKIKNNKILEIISYCDNKN</sequence>
<dbReference type="Proteomes" id="UP000264883">
    <property type="component" value="Chromosome"/>
</dbReference>
<dbReference type="AlphaFoldDB" id="A0A343J8W0"/>
<evidence type="ECO:0000259" key="1">
    <source>
        <dbReference type="Pfam" id="PF01966"/>
    </source>
</evidence>
<accession>A0A343J8W0</accession>
<name>A0A343J8W0_9CLOT</name>
<dbReference type="RefSeq" id="WP_119864101.1">
    <property type="nucleotide sequence ID" value="NZ_CP016786.1"/>
</dbReference>
<proteinExistence type="predicted"/>
<gene>
    <name evidence="2" type="ORF">BEN51_00100</name>
</gene>
<dbReference type="KEGG" id="cia:BEN51_00100"/>
<keyword evidence="3" id="KW-1185">Reference proteome</keyword>